<feature type="transmembrane region" description="Helical" evidence="1">
    <location>
        <begin position="64"/>
        <end position="84"/>
    </location>
</feature>
<feature type="transmembrane region" description="Helical" evidence="1">
    <location>
        <begin position="90"/>
        <end position="109"/>
    </location>
</feature>
<evidence type="ECO:0000313" key="2">
    <source>
        <dbReference type="EMBL" id="EAR21672.1"/>
    </source>
</evidence>
<proteinExistence type="predicted"/>
<sequence length="199" mass="21369">MMLGNDNKQLRYYAMFRRTTLLLAGIMLAAMAARLLPHPPNFTPIEAVALFGGAYVADRRLAFLLPLLALLLSDLVLGFVVYGYGLFYGGMAFVYASVALITALGMGGLRRRVTLFRVAGAAVVAASLFFIVTNFGTWLTSGLYPYSAGGLLACYVAGLPFFHYTLAGALGYTALLFGGVALARRRVRTQPLPQPSLTA</sequence>
<evidence type="ECO:0008006" key="4">
    <source>
        <dbReference type="Google" id="ProtNLM"/>
    </source>
</evidence>
<name>A4BRV1_9GAMM</name>
<gene>
    <name evidence="2" type="ORF">NB231_02858</name>
</gene>
<dbReference type="Pfam" id="PF20221">
    <property type="entry name" value="DUF6580"/>
    <property type="match status" value="1"/>
</dbReference>
<dbReference type="eggNOG" id="ENOG5032RTJ">
    <property type="taxonomic scope" value="Bacteria"/>
</dbReference>
<dbReference type="AlphaFoldDB" id="A4BRV1"/>
<reference evidence="2 3" key="1">
    <citation type="submission" date="2006-02" db="EMBL/GenBank/DDBJ databases">
        <authorList>
            <person name="Waterbury J."/>
            <person name="Ferriera S."/>
            <person name="Johnson J."/>
            <person name="Kravitz S."/>
            <person name="Halpern A."/>
            <person name="Remington K."/>
            <person name="Beeson K."/>
            <person name="Tran B."/>
            <person name="Rogers Y.-H."/>
            <person name="Friedman R."/>
            <person name="Venter J.C."/>
        </authorList>
    </citation>
    <scope>NUCLEOTIDE SEQUENCE [LARGE SCALE GENOMIC DNA]</scope>
    <source>
        <strain evidence="2 3">Nb-231</strain>
    </source>
</reference>
<dbReference type="STRING" id="314278.NB231_02858"/>
<dbReference type="EMBL" id="AAOF01000007">
    <property type="protein sequence ID" value="EAR21672.1"/>
    <property type="molecule type" value="Genomic_DNA"/>
</dbReference>
<evidence type="ECO:0000313" key="3">
    <source>
        <dbReference type="Proteomes" id="UP000003374"/>
    </source>
</evidence>
<organism evidence="2 3">
    <name type="scientific">Nitrococcus mobilis Nb-231</name>
    <dbReference type="NCBI Taxonomy" id="314278"/>
    <lineage>
        <taxon>Bacteria</taxon>
        <taxon>Pseudomonadati</taxon>
        <taxon>Pseudomonadota</taxon>
        <taxon>Gammaproteobacteria</taxon>
        <taxon>Chromatiales</taxon>
        <taxon>Ectothiorhodospiraceae</taxon>
        <taxon>Nitrococcus</taxon>
    </lineage>
</organism>
<comment type="caution">
    <text evidence="2">The sequence shown here is derived from an EMBL/GenBank/DDBJ whole genome shotgun (WGS) entry which is preliminary data.</text>
</comment>
<dbReference type="InterPro" id="IPR046487">
    <property type="entry name" value="DUF6580"/>
</dbReference>
<keyword evidence="1" id="KW-0812">Transmembrane</keyword>
<evidence type="ECO:0000256" key="1">
    <source>
        <dbReference type="SAM" id="Phobius"/>
    </source>
</evidence>
<protein>
    <recommendedName>
        <fullName evidence="4">Rod shape-determining protein MreD</fullName>
    </recommendedName>
</protein>
<keyword evidence="1" id="KW-0472">Membrane</keyword>
<accession>A4BRV1</accession>
<dbReference type="Proteomes" id="UP000003374">
    <property type="component" value="Unassembled WGS sequence"/>
</dbReference>
<feature type="transmembrane region" description="Helical" evidence="1">
    <location>
        <begin position="161"/>
        <end position="183"/>
    </location>
</feature>
<dbReference type="HOGENOM" id="CLU_112910_0_0_6"/>
<keyword evidence="1" id="KW-1133">Transmembrane helix</keyword>
<feature type="transmembrane region" description="Helical" evidence="1">
    <location>
        <begin position="121"/>
        <end position="141"/>
    </location>
</feature>
<keyword evidence="3" id="KW-1185">Reference proteome</keyword>